<keyword evidence="2" id="KW-1185">Reference proteome</keyword>
<comment type="caution">
    <text evidence="1">The sequence shown here is derived from an EMBL/GenBank/DDBJ whole genome shotgun (WGS) entry which is preliminary data.</text>
</comment>
<dbReference type="HOGENOM" id="CLU_3409423_0_0_7"/>
<reference evidence="1 2" key="1">
    <citation type="journal article" date="2014" name="Genome Announc.">
        <title>Draft genome sequences of six enterohepatic helicobacter species isolated from humans and one from rhesus macaques.</title>
        <authorList>
            <person name="Shen Z."/>
            <person name="Sheh A."/>
            <person name="Young S.K."/>
            <person name="Abouelliel A."/>
            <person name="Ward D.V."/>
            <person name="Earl A.M."/>
            <person name="Fox J.G."/>
        </authorList>
    </citation>
    <scope>NUCLEOTIDE SEQUENCE [LARGE SCALE GENOMIC DNA]</scope>
    <source>
        <strain evidence="1 2">ATCC 43879</strain>
    </source>
</reference>
<gene>
    <name evidence="1" type="ORF">HRAG_02406</name>
</gene>
<evidence type="ECO:0000313" key="1">
    <source>
        <dbReference type="EMBL" id="EQM94802.1"/>
    </source>
</evidence>
<evidence type="ECO:0000313" key="2">
    <source>
        <dbReference type="Proteomes" id="UP000005085"/>
    </source>
</evidence>
<protein>
    <submittedName>
        <fullName evidence="1">Uncharacterized protein</fullName>
    </submittedName>
</protein>
<dbReference type="Proteomes" id="UP000005085">
    <property type="component" value="Unassembled WGS sequence"/>
</dbReference>
<name>T5LQ50_9HELI</name>
<sequence>MSNNMIQQRKNAVMVLLENKQIQERLCVL</sequence>
<dbReference type="EMBL" id="ACDN02000006">
    <property type="protein sequence ID" value="EQM94802.1"/>
    <property type="molecule type" value="Genomic_DNA"/>
</dbReference>
<organism evidence="1 2">
    <name type="scientific">Helicobacter bilis ATCC 43879</name>
    <dbReference type="NCBI Taxonomy" id="613026"/>
    <lineage>
        <taxon>Bacteria</taxon>
        <taxon>Pseudomonadati</taxon>
        <taxon>Campylobacterota</taxon>
        <taxon>Epsilonproteobacteria</taxon>
        <taxon>Campylobacterales</taxon>
        <taxon>Helicobacteraceae</taxon>
        <taxon>Helicobacter</taxon>
    </lineage>
</organism>
<proteinExistence type="predicted"/>
<dbReference type="AlphaFoldDB" id="T5LQ50"/>
<accession>T5LQ50</accession>